<feature type="binding site" evidence="3 5">
    <location>
        <position position="9"/>
    </location>
    <ligand>
        <name>substrate</name>
    </ligand>
</feature>
<dbReference type="PIRSF" id="PIRSF001338">
    <property type="entry name" value="AIR_carboxylase"/>
    <property type="match status" value="1"/>
</dbReference>
<feature type="domain" description="PurE" evidence="6">
    <location>
        <begin position="1"/>
        <end position="150"/>
    </location>
</feature>
<protein>
    <recommendedName>
        <fullName evidence="3 4">N5-carboxyaminoimidazole ribonucleotide mutase</fullName>
        <shortName evidence="3 4">N5-CAIR mutase</shortName>
        <ecNumber evidence="3 4">5.4.99.18</ecNumber>
    </recommendedName>
    <alternativeName>
        <fullName evidence="3">5-(carboxyamino)imidazole ribonucleotide mutase</fullName>
    </alternativeName>
</protein>
<dbReference type="InterPro" id="IPR024694">
    <property type="entry name" value="PurE_prokaryotes"/>
</dbReference>
<evidence type="ECO:0000259" key="6">
    <source>
        <dbReference type="SMART" id="SM01001"/>
    </source>
</evidence>
<name>A0A1G9UG30_9FIRM</name>
<sequence>MKVGLVMGSDSDFPIMKKALDVFKEFDVACEVLLASAHRTPAVVKDFAADARDRGLSCIIAGAGAAAHLPGVIASFTTLPVIGVPIDATSLKGMDALLAIVQMPSGMPVATMAINGAKNAALFAIQIGAANDPALAAKYKTYREDMAAQVIAKNKKLQESLENN</sequence>
<dbReference type="InterPro" id="IPR033747">
    <property type="entry name" value="PurE_ClassI"/>
</dbReference>
<feature type="binding site" evidence="3 5">
    <location>
        <position position="39"/>
    </location>
    <ligand>
        <name>substrate</name>
    </ligand>
</feature>
<dbReference type="PANTHER" id="PTHR23046:SF2">
    <property type="entry name" value="PHOSPHORIBOSYLAMINOIMIDAZOLE CARBOXYLASE"/>
    <property type="match status" value="1"/>
</dbReference>
<keyword evidence="1 3" id="KW-0658">Purine biosynthesis</keyword>
<organism evidence="7 8">
    <name type="scientific">Megasphaera paucivorans</name>
    <dbReference type="NCBI Taxonomy" id="349095"/>
    <lineage>
        <taxon>Bacteria</taxon>
        <taxon>Bacillati</taxon>
        <taxon>Bacillota</taxon>
        <taxon>Negativicutes</taxon>
        <taxon>Veillonellales</taxon>
        <taxon>Veillonellaceae</taxon>
        <taxon>Megasphaera</taxon>
    </lineage>
</organism>
<dbReference type="GO" id="GO:0006189">
    <property type="term" value="P:'de novo' IMP biosynthetic process"/>
    <property type="evidence" value="ECO:0007669"/>
    <property type="project" value="UniProtKB-UniRule"/>
</dbReference>
<evidence type="ECO:0000256" key="3">
    <source>
        <dbReference type="HAMAP-Rule" id="MF_01929"/>
    </source>
</evidence>
<comment type="similarity">
    <text evidence="3">Belongs to the AIR carboxylase family. Class I subfamily.</text>
</comment>
<dbReference type="RefSeq" id="WP_091649235.1">
    <property type="nucleotide sequence ID" value="NZ_FNHQ01000009.1"/>
</dbReference>
<dbReference type="SMART" id="SM01001">
    <property type="entry name" value="AIRC"/>
    <property type="match status" value="1"/>
</dbReference>
<dbReference type="SUPFAM" id="SSF52255">
    <property type="entry name" value="N5-CAIR mutase (phosphoribosylaminoimidazole carboxylase, PurE)"/>
    <property type="match status" value="1"/>
</dbReference>
<dbReference type="AlphaFoldDB" id="A0A1G9UG30"/>
<dbReference type="EMBL" id="FNHQ01000009">
    <property type="protein sequence ID" value="SDM58856.1"/>
    <property type="molecule type" value="Genomic_DNA"/>
</dbReference>
<evidence type="ECO:0000313" key="8">
    <source>
        <dbReference type="Proteomes" id="UP000199309"/>
    </source>
</evidence>
<dbReference type="HAMAP" id="MF_01929">
    <property type="entry name" value="PurE_classI"/>
    <property type="match status" value="1"/>
</dbReference>
<keyword evidence="8" id="KW-1185">Reference proteome</keyword>
<comment type="catalytic activity">
    <reaction evidence="3 4">
        <text>5-carboxyamino-1-(5-phospho-D-ribosyl)imidazole + H(+) = 5-amino-1-(5-phospho-D-ribosyl)imidazole-4-carboxylate</text>
        <dbReference type="Rhea" id="RHEA:13193"/>
        <dbReference type="ChEBI" id="CHEBI:15378"/>
        <dbReference type="ChEBI" id="CHEBI:58730"/>
        <dbReference type="ChEBI" id="CHEBI:77657"/>
        <dbReference type="EC" id="5.4.99.18"/>
    </reaction>
</comment>
<dbReference type="UniPathway" id="UPA00074">
    <property type="reaction ID" value="UER00943"/>
</dbReference>
<keyword evidence="2 3" id="KW-0413">Isomerase</keyword>
<evidence type="ECO:0000256" key="5">
    <source>
        <dbReference type="PIRSR" id="PIRSR001338-1"/>
    </source>
</evidence>
<feature type="binding site" evidence="3 5">
    <location>
        <position position="12"/>
    </location>
    <ligand>
        <name>substrate</name>
    </ligand>
</feature>
<dbReference type="EC" id="5.4.99.18" evidence="3 4"/>
<dbReference type="OrthoDB" id="9791908at2"/>
<dbReference type="Gene3D" id="3.40.50.1970">
    <property type="match status" value="1"/>
</dbReference>
<evidence type="ECO:0000256" key="1">
    <source>
        <dbReference type="ARBA" id="ARBA00022755"/>
    </source>
</evidence>
<dbReference type="STRING" id="349095.SAMN05660299_01175"/>
<accession>A0A1G9UG30</accession>
<dbReference type="NCBIfam" id="TIGR01162">
    <property type="entry name" value="purE"/>
    <property type="match status" value="1"/>
</dbReference>
<evidence type="ECO:0000256" key="4">
    <source>
        <dbReference type="PIRNR" id="PIRNR001338"/>
    </source>
</evidence>
<evidence type="ECO:0000313" key="7">
    <source>
        <dbReference type="EMBL" id="SDM58856.1"/>
    </source>
</evidence>
<gene>
    <name evidence="3" type="primary">purE</name>
    <name evidence="7" type="ORF">SAMN05660299_01175</name>
</gene>
<dbReference type="GO" id="GO:0034023">
    <property type="term" value="F:5-(carboxyamino)imidazole ribonucleotide mutase activity"/>
    <property type="evidence" value="ECO:0007669"/>
    <property type="project" value="UniProtKB-UniRule"/>
</dbReference>
<dbReference type="Proteomes" id="UP000199309">
    <property type="component" value="Unassembled WGS sequence"/>
</dbReference>
<comment type="function">
    <text evidence="3 4">Catalyzes the conversion of N5-carboxyaminoimidazole ribonucleotide (N5-CAIR) to 4-carboxy-5-aminoimidazole ribonucleotide (CAIR).</text>
</comment>
<evidence type="ECO:0000256" key="2">
    <source>
        <dbReference type="ARBA" id="ARBA00023235"/>
    </source>
</evidence>
<proteinExistence type="inferred from homology"/>
<dbReference type="Pfam" id="PF00731">
    <property type="entry name" value="AIRC"/>
    <property type="match status" value="1"/>
</dbReference>
<comment type="pathway">
    <text evidence="3 4">Purine metabolism; IMP biosynthesis via de novo pathway; 5-amino-1-(5-phospho-D-ribosyl)imidazole-4-carboxylate from 5-amino-1-(5-phospho-D-ribosyl)imidazole (N5-CAIR route): step 2/2.</text>
</comment>
<dbReference type="PANTHER" id="PTHR23046">
    <property type="entry name" value="PHOSPHORIBOSYLAMINOIMIDAZOLE CARBOXYLASE CATALYTIC SUBUNIT"/>
    <property type="match status" value="1"/>
</dbReference>
<dbReference type="InterPro" id="IPR000031">
    <property type="entry name" value="PurE_dom"/>
</dbReference>
<reference evidence="7 8" key="1">
    <citation type="submission" date="2016-10" db="EMBL/GenBank/DDBJ databases">
        <authorList>
            <person name="de Groot N.N."/>
        </authorList>
    </citation>
    <scope>NUCLEOTIDE SEQUENCE [LARGE SCALE GENOMIC DNA]</scope>
    <source>
        <strain evidence="7 8">DSM 16981</strain>
    </source>
</reference>